<comment type="subcellular location">
    <subcellularLocation>
        <location evidence="1">Membrane</location>
        <topology evidence="1">Multi-pass membrane protein</topology>
    </subcellularLocation>
</comment>
<comment type="caution">
    <text evidence="5">The sequence shown here is derived from an EMBL/GenBank/DDBJ whole genome shotgun (WGS) entry which is preliminary data.</text>
</comment>
<dbReference type="Gene3D" id="1.20.1250.20">
    <property type="entry name" value="MFS general substrate transporter like domains"/>
    <property type="match status" value="1"/>
</dbReference>
<dbReference type="InterPro" id="IPR020846">
    <property type="entry name" value="MFS_dom"/>
</dbReference>
<dbReference type="Pfam" id="PF00083">
    <property type="entry name" value="Sugar_tr"/>
    <property type="match status" value="1"/>
</dbReference>
<dbReference type="Proteomes" id="UP001152795">
    <property type="component" value="Unassembled WGS sequence"/>
</dbReference>
<dbReference type="OrthoDB" id="5958014at2759"/>
<keyword evidence="4" id="KW-0472">Membrane</keyword>
<accession>A0A6S7IBW1</accession>
<dbReference type="GO" id="GO:0016020">
    <property type="term" value="C:membrane"/>
    <property type="evidence" value="ECO:0007669"/>
    <property type="project" value="UniProtKB-SubCell"/>
</dbReference>
<evidence type="ECO:0000313" key="5">
    <source>
        <dbReference type="EMBL" id="CAB4001338.1"/>
    </source>
</evidence>
<evidence type="ECO:0000256" key="1">
    <source>
        <dbReference type="ARBA" id="ARBA00004141"/>
    </source>
</evidence>
<dbReference type="InterPro" id="IPR005829">
    <property type="entry name" value="Sugar_transporter_CS"/>
</dbReference>
<dbReference type="InterPro" id="IPR008042">
    <property type="entry name" value="Retrotrans_Pao"/>
</dbReference>
<keyword evidence="2" id="KW-0812">Transmembrane</keyword>
<gene>
    <name evidence="5" type="ORF">PACLA_8A087104</name>
</gene>
<dbReference type="SUPFAM" id="SSF103473">
    <property type="entry name" value="MFS general substrate transporter"/>
    <property type="match status" value="1"/>
</dbReference>
<dbReference type="EMBL" id="CACRXK020004059">
    <property type="protein sequence ID" value="CAB4001338.1"/>
    <property type="molecule type" value="Genomic_DNA"/>
</dbReference>
<dbReference type="PROSITE" id="PS00217">
    <property type="entry name" value="SUGAR_TRANSPORT_2"/>
    <property type="match status" value="1"/>
</dbReference>
<keyword evidence="3" id="KW-1133">Transmembrane helix</keyword>
<reference evidence="5" key="1">
    <citation type="submission" date="2020-04" db="EMBL/GenBank/DDBJ databases">
        <authorList>
            <person name="Alioto T."/>
            <person name="Alioto T."/>
            <person name="Gomez Garrido J."/>
        </authorList>
    </citation>
    <scope>NUCLEOTIDE SEQUENCE</scope>
    <source>
        <strain evidence="5">A484AB</strain>
    </source>
</reference>
<evidence type="ECO:0000256" key="4">
    <source>
        <dbReference type="ARBA" id="ARBA00023136"/>
    </source>
</evidence>
<dbReference type="CDD" id="cd17317">
    <property type="entry name" value="MFS_SLC22"/>
    <property type="match status" value="1"/>
</dbReference>
<protein>
    <submittedName>
        <fullName evidence="5">Organic cation transporter</fullName>
    </submittedName>
</protein>
<dbReference type="PANTHER" id="PTHR24064">
    <property type="entry name" value="SOLUTE CARRIER FAMILY 22 MEMBER"/>
    <property type="match status" value="1"/>
</dbReference>
<evidence type="ECO:0000256" key="2">
    <source>
        <dbReference type="ARBA" id="ARBA00022692"/>
    </source>
</evidence>
<sequence>MTLTIDEILERIGGHGRFQTILLLCMTYIYMSMVAFHLMVIAFIAGEPFWECAQNSTMCNLTEAVSTVSEHYKERCNMPRSEWKFVDTYTSTVTEYDLICEDSILQSVASSLFWVGWFVGNILMGYMSDKLGRKKANQLSVTLVFFSSWILIWPKGLWVFMVCRFVTGIGSGGACMCAFIIVVEFSPSRRRGTVGSAIWLSGPIVYSMMALFAYLIRDWRYLMLLGAMLGIPVMIFIWFIPETPRHLLVHGKHDEARAVLESIAKWNKKEMPQDDIYVPKQADGEKADFRDLFYNKSVTLITLVTWFSWFTISLMFYAVSYNAVYLGGNIYLSFFLTNIVLTPANVSTIVAIKKLGRKRAIIIGLLLAAVSTVITVSIPADRTNAGFSAGRIITAMVAKGSIYVSFIGIYVQGAEVFPTTVRNIAMGTSSACARIGSFIALYIIWLQRIHRYVPYVILGLLCLISGITCHIWIPETKEATTLEVFPAKSEEGQDKDNHPQAHENQVAINLEDFKREATEILENAKFPVHKWESNVEELDNESNPSKILGHKWNKREDTLEIRAEPTKEETPVTKRHILKELSSIYDPLGIISPTMVEGKRIYREACDEKVGWNSEVSTSTSKDWIKWRQQLRNVKIPRSLAKEIRKVKAIHLHLFADASFTACSAVSIAVIEHSSGIVKGLLTSKSRIAKRNTSIPRLELVSGQMAANMAKNLVAALRRWPIASVAVWMDSLLQAIVIDIEKNVNNRPLTYVESEQEEEQVLTPNTILWGQNVHTIDESDTDDGEVVKLHKRMKQKREHAWQRWKTEYVHSLMEHHRVIKGENACPE</sequence>
<dbReference type="PROSITE" id="PS50850">
    <property type="entry name" value="MFS"/>
    <property type="match status" value="1"/>
</dbReference>
<proteinExistence type="predicted"/>
<evidence type="ECO:0000313" key="6">
    <source>
        <dbReference type="Proteomes" id="UP001152795"/>
    </source>
</evidence>
<dbReference type="InterPro" id="IPR005828">
    <property type="entry name" value="MFS_sugar_transport-like"/>
</dbReference>
<feature type="non-terminal residue" evidence="5">
    <location>
        <position position="827"/>
    </location>
</feature>
<name>A0A6S7IBW1_PARCT</name>
<keyword evidence="6" id="KW-1185">Reference proteome</keyword>
<dbReference type="Pfam" id="PF05380">
    <property type="entry name" value="Peptidase_A17"/>
    <property type="match status" value="1"/>
</dbReference>
<dbReference type="InterPro" id="IPR036259">
    <property type="entry name" value="MFS_trans_sf"/>
</dbReference>
<dbReference type="AlphaFoldDB" id="A0A6S7IBW1"/>
<evidence type="ECO:0000256" key="3">
    <source>
        <dbReference type="ARBA" id="ARBA00022989"/>
    </source>
</evidence>
<organism evidence="5 6">
    <name type="scientific">Paramuricea clavata</name>
    <name type="common">Red gorgonian</name>
    <name type="synonym">Violescent sea-whip</name>
    <dbReference type="NCBI Taxonomy" id="317549"/>
    <lineage>
        <taxon>Eukaryota</taxon>
        <taxon>Metazoa</taxon>
        <taxon>Cnidaria</taxon>
        <taxon>Anthozoa</taxon>
        <taxon>Octocorallia</taxon>
        <taxon>Malacalcyonacea</taxon>
        <taxon>Plexauridae</taxon>
        <taxon>Paramuricea</taxon>
    </lineage>
</organism>
<dbReference type="PROSITE" id="PS00216">
    <property type="entry name" value="SUGAR_TRANSPORT_1"/>
    <property type="match status" value="1"/>
</dbReference>
<dbReference type="GO" id="GO:0022857">
    <property type="term" value="F:transmembrane transporter activity"/>
    <property type="evidence" value="ECO:0007669"/>
    <property type="project" value="InterPro"/>
</dbReference>